<dbReference type="GO" id="GO:0005778">
    <property type="term" value="C:peroxisomal membrane"/>
    <property type="evidence" value="ECO:0007669"/>
    <property type="project" value="TreeGrafter"/>
</dbReference>
<reference evidence="2" key="1">
    <citation type="submission" date="2023-11" db="EMBL/GenBank/DDBJ databases">
        <authorList>
            <person name="De Vega J J."/>
            <person name="De Vega J J."/>
        </authorList>
    </citation>
    <scope>NUCLEOTIDE SEQUENCE</scope>
</reference>
<dbReference type="PANTHER" id="PTHR12774:SF2">
    <property type="entry name" value="PEROXISOMAL BIOGENESIS FACTOR 19"/>
    <property type="match status" value="1"/>
</dbReference>
<comment type="caution">
    <text evidence="2">The sequence shown here is derived from an EMBL/GenBank/DDBJ whole genome shotgun (WGS) entry which is preliminary data.</text>
</comment>
<dbReference type="Proteomes" id="UP001295794">
    <property type="component" value="Unassembled WGS sequence"/>
</dbReference>
<gene>
    <name evidence="2" type="ORF">MYCIT1_LOCUS16025</name>
</gene>
<evidence type="ECO:0000313" key="3">
    <source>
        <dbReference type="Proteomes" id="UP001295794"/>
    </source>
</evidence>
<protein>
    <submittedName>
        <fullName evidence="2">Uncharacterized protein</fullName>
    </submittedName>
</protein>
<dbReference type="EMBL" id="CAVNYO010000169">
    <property type="protein sequence ID" value="CAK5271132.1"/>
    <property type="molecule type" value="Genomic_DNA"/>
</dbReference>
<feature type="compositionally biased region" description="Low complexity" evidence="1">
    <location>
        <begin position="127"/>
        <end position="138"/>
    </location>
</feature>
<dbReference type="Gene3D" id="1.20.120.900">
    <property type="entry name" value="Pex19, mPTS binding domain"/>
    <property type="match status" value="1"/>
</dbReference>
<feature type="compositionally biased region" description="Low complexity" evidence="1">
    <location>
        <begin position="54"/>
        <end position="67"/>
    </location>
</feature>
<feature type="compositionally biased region" description="Acidic residues" evidence="1">
    <location>
        <begin position="1"/>
        <end position="17"/>
    </location>
</feature>
<evidence type="ECO:0000313" key="2">
    <source>
        <dbReference type="EMBL" id="CAK5271132.1"/>
    </source>
</evidence>
<evidence type="ECO:0000256" key="1">
    <source>
        <dbReference type="SAM" id="MobiDB-lite"/>
    </source>
</evidence>
<name>A0AAD2H8T3_9AGAR</name>
<dbReference type="InterPro" id="IPR006708">
    <property type="entry name" value="Pex19"/>
</dbReference>
<sequence length="373" mass="38252">MPNVDTDADLDELDEVLDQFAAPQPTSPVTSPPPPPPTATQSSFASGGPPVLPNPLSASSLPPSSRPRTNTRVGESPLPAPGNGPPLSQLSEAAEDDIDADALASDFAAELAKGMESLMREMATENASKAAAKSPDAPTSEPEFDETALRAAWEALLVEGMNNAGAPGSDPSPVPGSSTSSAAPQSSDFQSAIRAAMGKVREGEATMGDQSAADPSADSLEAMLSQLGLGGGGEGDLDENALAGILENMMGELMSKDVLYEPLKELGEKFPPYLAAHSPSSPAADAEPLSQEEFDRYTAQIGSIKTLLKLFEAPDYVDNEKSREKIVALVAEMQSHGSPPSELMGPLPPGLGALGGMGNLFGGEGDGEGCLIA</sequence>
<dbReference type="Pfam" id="PF04614">
    <property type="entry name" value="Pex19"/>
    <property type="match status" value="1"/>
</dbReference>
<feature type="compositionally biased region" description="Low complexity" evidence="1">
    <location>
        <begin position="164"/>
        <end position="187"/>
    </location>
</feature>
<dbReference type="GO" id="GO:0045046">
    <property type="term" value="P:protein import into peroxisome membrane"/>
    <property type="evidence" value="ECO:0007669"/>
    <property type="project" value="TreeGrafter"/>
</dbReference>
<dbReference type="GO" id="GO:0033328">
    <property type="term" value="F:peroxisome membrane targeting sequence binding"/>
    <property type="evidence" value="ECO:0007669"/>
    <property type="project" value="TreeGrafter"/>
</dbReference>
<dbReference type="AlphaFoldDB" id="A0AAD2H8T3"/>
<proteinExistence type="predicted"/>
<dbReference type="PANTHER" id="PTHR12774">
    <property type="entry name" value="PEROXISOMAL BIOGENESIS FACTOR 19"/>
    <property type="match status" value="1"/>
</dbReference>
<keyword evidence="3" id="KW-1185">Reference proteome</keyword>
<dbReference type="InterPro" id="IPR038322">
    <property type="entry name" value="Pex19_C_sf"/>
</dbReference>
<organism evidence="2 3">
    <name type="scientific">Mycena citricolor</name>
    <dbReference type="NCBI Taxonomy" id="2018698"/>
    <lineage>
        <taxon>Eukaryota</taxon>
        <taxon>Fungi</taxon>
        <taxon>Dikarya</taxon>
        <taxon>Basidiomycota</taxon>
        <taxon>Agaricomycotina</taxon>
        <taxon>Agaricomycetes</taxon>
        <taxon>Agaricomycetidae</taxon>
        <taxon>Agaricales</taxon>
        <taxon>Marasmiineae</taxon>
        <taxon>Mycenaceae</taxon>
        <taxon>Mycena</taxon>
    </lineage>
</organism>
<accession>A0AAD2H8T3</accession>
<feature type="region of interest" description="Disordered" evidence="1">
    <location>
        <begin position="1"/>
        <end position="101"/>
    </location>
</feature>
<feature type="region of interest" description="Disordered" evidence="1">
    <location>
        <begin position="119"/>
        <end position="214"/>
    </location>
</feature>